<dbReference type="Proteomes" id="UP000186455">
    <property type="component" value="Unassembled WGS sequence"/>
</dbReference>
<organism evidence="2 3">
    <name type="scientific">Streptomyces uncialis</name>
    <dbReference type="NCBI Taxonomy" id="1048205"/>
    <lineage>
        <taxon>Bacteria</taxon>
        <taxon>Bacillati</taxon>
        <taxon>Actinomycetota</taxon>
        <taxon>Actinomycetes</taxon>
        <taxon>Kitasatosporales</taxon>
        <taxon>Streptomycetaceae</taxon>
        <taxon>Streptomyces</taxon>
    </lineage>
</organism>
<keyword evidence="3" id="KW-1185">Reference proteome</keyword>
<feature type="transmembrane region" description="Helical" evidence="1">
    <location>
        <begin position="185"/>
        <end position="203"/>
    </location>
</feature>
<evidence type="ECO:0000313" key="3">
    <source>
        <dbReference type="Proteomes" id="UP000186455"/>
    </source>
</evidence>
<evidence type="ECO:0000256" key="1">
    <source>
        <dbReference type="SAM" id="Phobius"/>
    </source>
</evidence>
<keyword evidence="1" id="KW-1133">Transmembrane helix</keyword>
<reference evidence="2 3" key="1">
    <citation type="submission" date="2015-06" db="EMBL/GenBank/DDBJ databases">
        <title>Cloning and characterization of the uncialamcin biosynthetic gene cluster.</title>
        <authorList>
            <person name="Yan X."/>
            <person name="Huang T."/>
            <person name="Ge H."/>
            <person name="Shen B."/>
        </authorList>
    </citation>
    <scope>NUCLEOTIDE SEQUENCE [LARGE SCALE GENOMIC DNA]</scope>
    <source>
        <strain evidence="2 3">DCA2648</strain>
    </source>
</reference>
<feature type="transmembrane region" description="Helical" evidence="1">
    <location>
        <begin position="114"/>
        <end position="139"/>
    </location>
</feature>
<dbReference type="STRING" id="1048205.AB852_02775"/>
<keyword evidence="1" id="KW-0472">Membrane</keyword>
<protein>
    <submittedName>
        <fullName evidence="2">Uncharacterized protein</fullName>
    </submittedName>
</protein>
<dbReference type="EMBL" id="LFBV01000001">
    <property type="protein sequence ID" value="OKH96665.1"/>
    <property type="molecule type" value="Genomic_DNA"/>
</dbReference>
<gene>
    <name evidence="2" type="ORF">AB852_02775</name>
</gene>
<name>A0A1Q4VFT1_9ACTN</name>
<feature type="transmembrane region" description="Helical" evidence="1">
    <location>
        <begin position="159"/>
        <end position="178"/>
    </location>
</feature>
<feature type="transmembrane region" description="Helical" evidence="1">
    <location>
        <begin position="288"/>
        <end position="309"/>
    </location>
</feature>
<evidence type="ECO:0000313" key="2">
    <source>
        <dbReference type="EMBL" id="OKH96665.1"/>
    </source>
</evidence>
<keyword evidence="1" id="KW-0812">Transmembrane</keyword>
<sequence length="314" mass="34641">MRLHRRGLRFLAALVALAAAFVIGVFLWWRFASDRDECRDARGDIRIDIECFRNSYGYIEADSWYRMLGNEPRMWLLLPVLLAVLFAAGPLVARELESGTYRMAWTQSQSPSSWLTARLVVGGAVAAGTAVAVTALYRLVWETHGDLMIMWDQDGVFRALGPALTAYALLAVALGALAGLLVRRVLMAMSLGLLATGAVLGATQQMRFSLWPTVSQEWQGKQGATLPNHSSDVDSGLLTASGDRKPSDFCMPSGYYQEAEYRKCLADNNVTGGWVEYHPPTHFWPLQLVETGLVLALTAVVVFAAYRVLRRVAP</sequence>
<dbReference type="AlphaFoldDB" id="A0A1Q4VFT1"/>
<feature type="transmembrane region" description="Helical" evidence="1">
    <location>
        <begin position="7"/>
        <end position="29"/>
    </location>
</feature>
<accession>A0A1Q4VFT1</accession>
<proteinExistence type="predicted"/>
<comment type="caution">
    <text evidence="2">The sequence shown here is derived from an EMBL/GenBank/DDBJ whole genome shotgun (WGS) entry which is preliminary data.</text>
</comment>
<feature type="transmembrane region" description="Helical" evidence="1">
    <location>
        <begin position="74"/>
        <end position="93"/>
    </location>
</feature>